<keyword evidence="5" id="KW-1185">Reference proteome</keyword>
<dbReference type="Proteomes" id="UP000000560">
    <property type="component" value="Chromosome VIII"/>
</dbReference>
<dbReference type="GO" id="GO:0019748">
    <property type="term" value="P:secondary metabolic process"/>
    <property type="evidence" value="ECO:0000270"/>
    <property type="project" value="AspGD"/>
</dbReference>
<dbReference type="OMA" id="WVIPELM"/>
<keyword evidence="2" id="KW-0521">NADP</keyword>
<dbReference type="InterPro" id="IPR036291">
    <property type="entry name" value="NAD(P)-bd_dom_sf"/>
</dbReference>
<dbReference type="RefSeq" id="XP_658128.1">
    <property type="nucleotide sequence ID" value="XM_653036.1"/>
</dbReference>
<dbReference type="eggNOG" id="ENOG502QV9W">
    <property type="taxonomic scope" value="Eukaryota"/>
</dbReference>
<dbReference type="Gene3D" id="3.40.50.720">
    <property type="entry name" value="NAD(P)-binding Rossmann-like Domain"/>
    <property type="match status" value="1"/>
</dbReference>
<evidence type="ECO:0000256" key="1">
    <source>
        <dbReference type="ARBA" id="ARBA00006328"/>
    </source>
</evidence>
<evidence type="ECO:0000313" key="4">
    <source>
        <dbReference type="EMBL" id="CBF89311.1"/>
    </source>
</evidence>
<accession>Q5BG06</accession>
<evidence type="ECO:0000259" key="3">
    <source>
        <dbReference type="Pfam" id="PF05368"/>
    </source>
</evidence>
<dbReference type="InterPro" id="IPR051164">
    <property type="entry name" value="NmrA-like_oxidored"/>
</dbReference>
<dbReference type="PANTHER" id="PTHR42748">
    <property type="entry name" value="NITROGEN METABOLITE REPRESSION PROTEIN NMRA FAMILY MEMBER"/>
    <property type="match status" value="1"/>
</dbReference>
<evidence type="ECO:0000256" key="2">
    <source>
        <dbReference type="ARBA" id="ARBA00022857"/>
    </source>
</evidence>
<comment type="similarity">
    <text evidence="1">Belongs to the NmrA-type oxidoreductase family.</text>
</comment>
<dbReference type="KEGG" id="ani:ANIA_00524"/>
<dbReference type="VEuPathDB" id="FungiDB:AN0524"/>
<dbReference type="InParanoid" id="Q5BG06"/>
<dbReference type="PANTHER" id="PTHR42748:SF31">
    <property type="entry name" value="NMRA-LIKE DOMAIN-CONTAINING PROTEIN-RELATED"/>
    <property type="match status" value="1"/>
</dbReference>
<gene>
    <name evidence="4" type="ORF">ANIA_00524</name>
</gene>
<dbReference type="Pfam" id="PF05368">
    <property type="entry name" value="NmrA"/>
    <property type="match status" value="1"/>
</dbReference>
<organism evidence="4 5">
    <name type="scientific">Emericella nidulans (strain FGSC A4 / ATCC 38163 / CBS 112.46 / NRRL 194 / M139)</name>
    <name type="common">Aspergillus nidulans</name>
    <dbReference type="NCBI Taxonomy" id="227321"/>
    <lineage>
        <taxon>Eukaryota</taxon>
        <taxon>Fungi</taxon>
        <taxon>Dikarya</taxon>
        <taxon>Ascomycota</taxon>
        <taxon>Pezizomycotina</taxon>
        <taxon>Eurotiomycetes</taxon>
        <taxon>Eurotiomycetidae</taxon>
        <taxon>Eurotiales</taxon>
        <taxon>Aspergillaceae</taxon>
        <taxon>Aspergillus</taxon>
        <taxon>Aspergillus subgen. Nidulantes</taxon>
    </lineage>
</organism>
<dbReference type="GO" id="GO:0005634">
    <property type="term" value="C:nucleus"/>
    <property type="evidence" value="ECO:0000318"/>
    <property type="project" value="GO_Central"/>
</dbReference>
<dbReference type="HOGENOM" id="CLU_007383_10_2_1"/>
<dbReference type="AlphaFoldDB" id="Q5BG06"/>
<protein>
    <recommendedName>
        <fullName evidence="3">NmrA-like domain-containing protein</fullName>
    </recommendedName>
</protein>
<dbReference type="EMBL" id="BN001308">
    <property type="protein sequence ID" value="CBF89311.1"/>
    <property type="molecule type" value="Genomic_DNA"/>
</dbReference>
<dbReference type="InterPro" id="IPR008030">
    <property type="entry name" value="NmrA-like"/>
</dbReference>
<dbReference type="STRING" id="227321.Q5BG06"/>
<reference evidence="5" key="2">
    <citation type="journal article" date="2009" name="Fungal Genet. Biol.">
        <title>The 2008 update of the Aspergillus nidulans genome annotation: a community effort.</title>
        <authorList>
            <person name="Wortman J.R."/>
            <person name="Gilsenan J.M."/>
            <person name="Joardar V."/>
            <person name="Deegan J."/>
            <person name="Clutterbuck J."/>
            <person name="Andersen M.R."/>
            <person name="Archer D."/>
            <person name="Bencina M."/>
            <person name="Braus G."/>
            <person name="Coutinho P."/>
            <person name="von Dohren H."/>
            <person name="Doonan J."/>
            <person name="Driessen A.J."/>
            <person name="Durek P."/>
            <person name="Espeso E."/>
            <person name="Fekete E."/>
            <person name="Flipphi M."/>
            <person name="Estrada C.G."/>
            <person name="Geysens S."/>
            <person name="Goldman G."/>
            <person name="de Groot P.W."/>
            <person name="Hansen K."/>
            <person name="Harris S.D."/>
            <person name="Heinekamp T."/>
            <person name="Helmstaedt K."/>
            <person name="Henrissat B."/>
            <person name="Hofmann G."/>
            <person name="Homan T."/>
            <person name="Horio T."/>
            <person name="Horiuchi H."/>
            <person name="James S."/>
            <person name="Jones M."/>
            <person name="Karaffa L."/>
            <person name="Karanyi Z."/>
            <person name="Kato M."/>
            <person name="Keller N."/>
            <person name="Kelly D.E."/>
            <person name="Kiel J.A."/>
            <person name="Kim J.M."/>
            <person name="van der Klei I.J."/>
            <person name="Klis F.M."/>
            <person name="Kovalchuk A."/>
            <person name="Krasevec N."/>
            <person name="Kubicek C.P."/>
            <person name="Liu B."/>
            <person name="Maccabe A."/>
            <person name="Meyer V."/>
            <person name="Mirabito P."/>
            <person name="Miskei M."/>
            <person name="Mos M."/>
            <person name="Mullins J."/>
            <person name="Nelson D.R."/>
            <person name="Nielsen J."/>
            <person name="Oakley B.R."/>
            <person name="Osmani S.A."/>
            <person name="Pakula T."/>
            <person name="Paszewski A."/>
            <person name="Paulsen I."/>
            <person name="Pilsyk S."/>
            <person name="Pocsi I."/>
            <person name="Punt P.J."/>
            <person name="Ram A.F."/>
            <person name="Ren Q."/>
            <person name="Robellet X."/>
            <person name="Robson G."/>
            <person name="Seiboth B."/>
            <person name="van Solingen P."/>
            <person name="Specht T."/>
            <person name="Sun J."/>
            <person name="Taheri-Talesh N."/>
            <person name="Takeshita N."/>
            <person name="Ussery D."/>
            <person name="vanKuyk P.A."/>
            <person name="Visser H."/>
            <person name="van de Vondervoort P.J."/>
            <person name="de Vries R.P."/>
            <person name="Walton J."/>
            <person name="Xiang X."/>
            <person name="Xiong Y."/>
            <person name="Zeng A.P."/>
            <person name="Brandt B.W."/>
            <person name="Cornell M.J."/>
            <person name="van den Hondel C.A."/>
            <person name="Visser J."/>
            <person name="Oliver S.G."/>
            <person name="Turner G."/>
        </authorList>
    </citation>
    <scope>GENOME REANNOTATION</scope>
    <source>
        <strain evidence="5">FGSC A4 / ATCC 38163 / CBS 112.46 / NRRL 194 / M139</strain>
    </source>
</reference>
<name>Q5BG06_EMENI</name>
<sequence>MSEILVITCPSGKQCSRLIPLLYKKSRFTLRLAAHSESSARKLRECYPEAEIVRTDLQSLADCRKLLQGATAINAVLPSLHSHEKEIGFNLVDAAVAESRREGNVFKHFVLSSVLGTQHRTLLQHDLKSYVEERLFLSPLDCWTILKPTNFMNAYPVAALAEQEHPVLEKWWKPEHENSVIALEDLAEASTKVLDERERHYLAEYPLCSTMPISEVEIVGIIERRIGKKIELKTPSFETGVAKLTKALYGGDEKGAGELGLGSASEGDLRGDLVRDTLTHLILFYNHRGLKGSPNVLRWLLGREPTSVEQWVDSVAPK</sequence>
<feature type="domain" description="NmrA-like" evidence="3">
    <location>
        <begin position="4"/>
        <end position="233"/>
    </location>
</feature>
<dbReference type="OrthoDB" id="419598at2759"/>
<dbReference type="SUPFAM" id="SSF51735">
    <property type="entry name" value="NAD(P)-binding Rossmann-fold domains"/>
    <property type="match status" value="1"/>
</dbReference>
<reference evidence="5" key="1">
    <citation type="journal article" date="2005" name="Nature">
        <title>Sequencing of Aspergillus nidulans and comparative analysis with A. fumigatus and A. oryzae.</title>
        <authorList>
            <person name="Galagan J.E."/>
            <person name="Calvo S.E."/>
            <person name="Cuomo C."/>
            <person name="Ma L.J."/>
            <person name="Wortman J.R."/>
            <person name="Batzoglou S."/>
            <person name="Lee S.I."/>
            <person name="Basturkmen M."/>
            <person name="Spevak C.C."/>
            <person name="Clutterbuck J."/>
            <person name="Kapitonov V."/>
            <person name="Jurka J."/>
            <person name="Scazzocchio C."/>
            <person name="Farman M."/>
            <person name="Butler J."/>
            <person name="Purcell S."/>
            <person name="Harris S."/>
            <person name="Braus G.H."/>
            <person name="Draht O."/>
            <person name="Busch S."/>
            <person name="D'Enfert C."/>
            <person name="Bouchier C."/>
            <person name="Goldman G.H."/>
            <person name="Bell-Pedersen D."/>
            <person name="Griffiths-Jones S."/>
            <person name="Doonan J.H."/>
            <person name="Yu J."/>
            <person name="Vienken K."/>
            <person name="Pain A."/>
            <person name="Freitag M."/>
            <person name="Selker E.U."/>
            <person name="Archer D.B."/>
            <person name="Penalva M.A."/>
            <person name="Oakley B.R."/>
            <person name="Momany M."/>
            <person name="Tanaka T."/>
            <person name="Kumagai T."/>
            <person name="Asai K."/>
            <person name="Machida M."/>
            <person name="Nierman W.C."/>
            <person name="Denning D.W."/>
            <person name="Caddick M."/>
            <person name="Hynes M."/>
            <person name="Paoletti M."/>
            <person name="Fischer R."/>
            <person name="Miller B."/>
            <person name="Dyer P."/>
            <person name="Sachs M.S."/>
            <person name="Osmani S.A."/>
            <person name="Birren B.W."/>
        </authorList>
    </citation>
    <scope>NUCLEOTIDE SEQUENCE [LARGE SCALE GENOMIC DNA]</scope>
    <source>
        <strain evidence="5">FGSC A4 / ATCC 38163 / CBS 112.46 / NRRL 194 / M139</strain>
    </source>
</reference>
<evidence type="ECO:0000313" key="5">
    <source>
        <dbReference type="Proteomes" id="UP000000560"/>
    </source>
</evidence>
<accession>C8VSV0</accession>
<proteinExistence type="inferred from homology"/>
<dbReference type="GeneID" id="2876300"/>